<accession>A0A8X6VJL9</accession>
<proteinExistence type="predicted"/>
<name>A0A8X6VJL9_TRICX</name>
<comment type="caution">
    <text evidence="1">The sequence shown here is derived from an EMBL/GenBank/DDBJ whole genome shotgun (WGS) entry which is preliminary data.</text>
</comment>
<gene>
    <name evidence="1" type="ORF">TNCV_3992311</name>
</gene>
<reference evidence="1" key="1">
    <citation type="submission" date="2020-08" db="EMBL/GenBank/DDBJ databases">
        <title>Multicomponent nature underlies the extraordinary mechanical properties of spider dragline silk.</title>
        <authorList>
            <person name="Kono N."/>
            <person name="Nakamura H."/>
            <person name="Mori M."/>
            <person name="Yoshida Y."/>
            <person name="Ohtoshi R."/>
            <person name="Malay A.D."/>
            <person name="Moran D.A.P."/>
            <person name="Tomita M."/>
            <person name="Numata K."/>
            <person name="Arakawa K."/>
        </authorList>
    </citation>
    <scope>NUCLEOTIDE SEQUENCE</scope>
</reference>
<dbReference type="AlphaFoldDB" id="A0A8X6VJL9"/>
<evidence type="ECO:0000313" key="2">
    <source>
        <dbReference type="Proteomes" id="UP000887159"/>
    </source>
</evidence>
<organism evidence="1 2">
    <name type="scientific">Trichonephila clavipes</name>
    <name type="common">Golden silk orbweaver</name>
    <name type="synonym">Nephila clavipes</name>
    <dbReference type="NCBI Taxonomy" id="2585209"/>
    <lineage>
        <taxon>Eukaryota</taxon>
        <taxon>Metazoa</taxon>
        <taxon>Ecdysozoa</taxon>
        <taxon>Arthropoda</taxon>
        <taxon>Chelicerata</taxon>
        <taxon>Arachnida</taxon>
        <taxon>Araneae</taxon>
        <taxon>Araneomorphae</taxon>
        <taxon>Entelegynae</taxon>
        <taxon>Araneoidea</taxon>
        <taxon>Nephilidae</taxon>
        <taxon>Trichonephila</taxon>
    </lineage>
</organism>
<keyword evidence="2" id="KW-1185">Reference proteome</keyword>
<evidence type="ECO:0000313" key="1">
    <source>
        <dbReference type="EMBL" id="GFY21187.1"/>
    </source>
</evidence>
<dbReference type="Proteomes" id="UP000887159">
    <property type="component" value="Unassembled WGS sequence"/>
</dbReference>
<protein>
    <submittedName>
        <fullName evidence="1">Uncharacterized protein</fullName>
    </submittedName>
</protein>
<sequence length="73" mass="8299">MNDSFSSTIFDTSSCIQSKGYTRLNAGRKGEFLQDGCRQFAWKFYFQVQQQGHDQAEEPLNAYAVVPLMPSNL</sequence>
<dbReference type="EMBL" id="BMAU01021357">
    <property type="protein sequence ID" value="GFY21187.1"/>
    <property type="molecule type" value="Genomic_DNA"/>
</dbReference>